<comment type="caution">
    <text evidence="1">The sequence shown here is derived from an EMBL/GenBank/DDBJ whole genome shotgun (WGS) entry which is preliminary data.</text>
</comment>
<dbReference type="AlphaFoldDB" id="A0A8B5YGQ5"/>
<organism evidence="1 2">
    <name type="scientific">Bacillus licheniformis</name>
    <dbReference type="NCBI Taxonomy" id="1402"/>
    <lineage>
        <taxon>Bacteria</taxon>
        <taxon>Bacillati</taxon>
        <taxon>Bacillota</taxon>
        <taxon>Bacilli</taxon>
        <taxon>Bacillales</taxon>
        <taxon>Bacillaceae</taxon>
        <taxon>Bacillus</taxon>
    </lineage>
</organism>
<evidence type="ECO:0000313" key="1">
    <source>
        <dbReference type="EMBL" id="TWL32217.1"/>
    </source>
</evidence>
<proteinExistence type="predicted"/>
<dbReference type="Proteomes" id="UP000435910">
    <property type="component" value="Unassembled WGS sequence"/>
</dbReference>
<gene>
    <name evidence="1" type="ORF">CHCC16736_2605</name>
</gene>
<evidence type="ECO:0000313" key="2">
    <source>
        <dbReference type="Proteomes" id="UP000435910"/>
    </source>
</evidence>
<name>A0A8B5YGQ5_BACLI</name>
<reference evidence="1 2" key="1">
    <citation type="submission" date="2019-06" db="EMBL/GenBank/DDBJ databases">
        <title>Genome sequence analysis of &gt;100 Bacillus licheniformis strains suggests intrinsic resistance to this species.</title>
        <authorList>
            <person name="Wels M."/>
            <person name="Siezen R.J."/>
            <person name="Johansen E."/>
            <person name="Stuer-Lauridsen B."/>
            <person name="Bjerre K."/>
            <person name="Nielsen B.K.K."/>
        </authorList>
    </citation>
    <scope>NUCLEOTIDE SEQUENCE [LARGE SCALE GENOMIC DNA]</scope>
    <source>
        <strain evidence="1 2">BAC-16736</strain>
    </source>
</reference>
<dbReference type="EMBL" id="NILC01000009">
    <property type="protein sequence ID" value="TWL32217.1"/>
    <property type="molecule type" value="Genomic_DNA"/>
</dbReference>
<protein>
    <submittedName>
        <fullName evidence="1">Uncharacterized protein</fullName>
    </submittedName>
</protein>
<sequence>MPEAKPPSLLQAFFCGFFRFEILEKLLNFWFFLYKMKYNAYITRKGRRRASM</sequence>
<accession>A0A8B5YGQ5</accession>